<dbReference type="AlphaFoldDB" id="A0A0A2MVJ0"/>
<dbReference type="PANTHER" id="PTHR35882:SF2">
    <property type="entry name" value="PELA"/>
    <property type="match status" value="1"/>
</dbReference>
<organism evidence="2 3">
    <name type="scientific">Flavobacterium enshiense DK69</name>
    <dbReference type="NCBI Taxonomy" id="1107311"/>
    <lineage>
        <taxon>Bacteria</taxon>
        <taxon>Pseudomonadati</taxon>
        <taxon>Bacteroidota</taxon>
        <taxon>Flavobacteriia</taxon>
        <taxon>Flavobacteriales</taxon>
        <taxon>Flavobacteriaceae</taxon>
        <taxon>Flavobacterium</taxon>
    </lineage>
</organism>
<sequence length="269" mass="31331">MQHIKLFFCLLPSLLGFKVWSYTDQKPNVFFCYGKFNPTEIKGYEYVILESKNFNASDIKKVKSLNGKVLAYISLGEVNSQSKHFNKLKDITLGKNENWDSYYLDLKSDSTSQVLFSEIDRMLSEGYDGLFLDNIDNFTTFGPQKDQKAEIVAFIGNLKRKYPQHFILQNAGIELLEDTHNFVNGIVVESVASNYTFADNNYKLREKNEYEEYIKKLNLIRKKYRIPIILVEYADTQSLYNDIQKRILKTNFLYFIGTIDLQGVPNFTN</sequence>
<reference evidence="2 3" key="2">
    <citation type="journal article" date="2015" name="Stand. Genomic Sci.">
        <title>High quality draft genomic sequence of Flavobacterium enshiense DK69(T) and comparison among Flavobacterium genomes.</title>
        <authorList>
            <person name="Zeng Z."/>
            <person name="Chen C."/>
            <person name="Du H."/>
            <person name="Wang G."/>
            <person name="Li M."/>
        </authorList>
    </citation>
    <scope>NUCLEOTIDE SEQUENCE [LARGE SCALE GENOMIC DNA]</scope>
    <source>
        <strain evidence="2 3">DK69</strain>
    </source>
</reference>
<dbReference type="EMBL" id="JRLZ01000003">
    <property type="protein sequence ID" value="KGO96667.1"/>
    <property type="molecule type" value="Genomic_DNA"/>
</dbReference>
<comment type="caution">
    <text evidence="2">The sequence shown here is derived from an EMBL/GenBank/DDBJ whole genome shotgun (WGS) entry which is preliminary data.</text>
</comment>
<protein>
    <recommendedName>
        <fullName evidence="1">Glycoside-hydrolase family GH114 TIM-barrel domain-containing protein</fullName>
    </recommendedName>
</protein>
<dbReference type="Pfam" id="PF03537">
    <property type="entry name" value="Glyco_hydro_114"/>
    <property type="match status" value="1"/>
</dbReference>
<dbReference type="STRING" id="1107311.Q767_02855"/>
<reference evidence="3" key="1">
    <citation type="submission" date="2013-09" db="EMBL/GenBank/DDBJ databases">
        <authorList>
            <person name="Zeng Z."/>
            <person name="Chen C."/>
        </authorList>
    </citation>
    <scope>NUCLEOTIDE SEQUENCE [LARGE SCALE GENOMIC DNA]</scope>
    <source>
        <strain evidence="3">DK69</strain>
    </source>
</reference>
<dbReference type="eggNOG" id="COG3868">
    <property type="taxonomic scope" value="Bacteria"/>
</dbReference>
<dbReference type="RefSeq" id="WP_035629838.1">
    <property type="nucleotide sequence ID" value="NZ_AVCS01000004.1"/>
</dbReference>
<evidence type="ECO:0000313" key="2">
    <source>
        <dbReference type="EMBL" id="KGO96667.1"/>
    </source>
</evidence>
<dbReference type="OrthoDB" id="10730at2"/>
<dbReference type="PATRIC" id="fig|1107311.5.peg.1734"/>
<gene>
    <name evidence="2" type="ORF">Q767_02855</name>
</gene>
<evidence type="ECO:0000259" key="1">
    <source>
        <dbReference type="Pfam" id="PF03537"/>
    </source>
</evidence>
<dbReference type="Gene3D" id="3.20.20.70">
    <property type="entry name" value="Aldolase class I"/>
    <property type="match status" value="1"/>
</dbReference>
<evidence type="ECO:0000313" key="3">
    <source>
        <dbReference type="Proteomes" id="UP000030149"/>
    </source>
</evidence>
<dbReference type="PANTHER" id="PTHR35882">
    <property type="entry name" value="PELA"/>
    <property type="match status" value="1"/>
</dbReference>
<keyword evidence="3" id="KW-1185">Reference proteome</keyword>
<dbReference type="Proteomes" id="UP000030149">
    <property type="component" value="Unassembled WGS sequence"/>
</dbReference>
<dbReference type="SUPFAM" id="SSF51445">
    <property type="entry name" value="(Trans)glycosidases"/>
    <property type="match status" value="1"/>
</dbReference>
<accession>A0A0A2MVJ0</accession>
<proteinExistence type="predicted"/>
<dbReference type="InterPro" id="IPR013785">
    <property type="entry name" value="Aldolase_TIM"/>
</dbReference>
<dbReference type="InterPro" id="IPR004352">
    <property type="entry name" value="GH114_TIM-barrel"/>
</dbReference>
<dbReference type="InterPro" id="IPR017853">
    <property type="entry name" value="GH"/>
</dbReference>
<name>A0A0A2MVJ0_9FLAO</name>
<feature type="domain" description="Glycoside-hydrolase family GH114 TIM-barrel" evidence="1">
    <location>
        <begin position="39"/>
        <end position="261"/>
    </location>
</feature>